<keyword evidence="3" id="KW-0802">TPR repeat</keyword>
<evidence type="ECO:0000256" key="4">
    <source>
        <dbReference type="PROSITE-ProRule" id="PRU00708"/>
    </source>
</evidence>
<dbReference type="Gene3D" id="1.25.40.10">
    <property type="entry name" value="Tetratricopeptide repeat domain"/>
    <property type="match status" value="3"/>
</dbReference>
<reference evidence="5" key="1">
    <citation type="submission" date="2022-07" db="EMBL/GenBank/DDBJ databases">
        <authorList>
            <person name="Macas J."/>
            <person name="Novak P."/>
            <person name="Neumann P."/>
        </authorList>
    </citation>
    <scope>NUCLEOTIDE SEQUENCE</scope>
</reference>
<proteinExistence type="inferred from homology"/>
<dbReference type="NCBIfam" id="TIGR00756">
    <property type="entry name" value="PPR"/>
    <property type="match status" value="2"/>
</dbReference>
<feature type="repeat" description="PPR" evidence="4">
    <location>
        <begin position="358"/>
        <end position="393"/>
    </location>
</feature>
<evidence type="ECO:0000256" key="2">
    <source>
        <dbReference type="ARBA" id="ARBA00022737"/>
    </source>
</evidence>
<feature type="repeat" description="TPR" evidence="3">
    <location>
        <begin position="395"/>
        <end position="428"/>
    </location>
</feature>
<dbReference type="InterPro" id="IPR011990">
    <property type="entry name" value="TPR-like_helical_dom_sf"/>
</dbReference>
<organism evidence="5 7">
    <name type="scientific">Cuscuta epithymum</name>
    <dbReference type="NCBI Taxonomy" id="186058"/>
    <lineage>
        <taxon>Eukaryota</taxon>
        <taxon>Viridiplantae</taxon>
        <taxon>Streptophyta</taxon>
        <taxon>Embryophyta</taxon>
        <taxon>Tracheophyta</taxon>
        <taxon>Spermatophyta</taxon>
        <taxon>Magnoliopsida</taxon>
        <taxon>eudicotyledons</taxon>
        <taxon>Gunneridae</taxon>
        <taxon>Pentapetalae</taxon>
        <taxon>asterids</taxon>
        <taxon>lamiids</taxon>
        <taxon>Solanales</taxon>
        <taxon>Convolvulaceae</taxon>
        <taxon>Cuscuteae</taxon>
        <taxon>Cuscuta</taxon>
        <taxon>Cuscuta subgen. Cuscuta</taxon>
    </lineage>
</organism>
<dbReference type="EMBL" id="CAMAPF010000168">
    <property type="protein sequence ID" value="CAH9110302.1"/>
    <property type="molecule type" value="Genomic_DNA"/>
</dbReference>
<dbReference type="GO" id="GO:0005739">
    <property type="term" value="C:mitochondrion"/>
    <property type="evidence" value="ECO:0007669"/>
    <property type="project" value="TreeGrafter"/>
</dbReference>
<evidence type="ECO:0000256" key="3">
    <source>
        <dbReference type="PROSITE-ProRule" id="PRU00339"/>
    </source>
</evidence>
<evidence type="ECO:0008006" key="8">
    <source>
        <dbReference type="Google" id="ProtNLM"/>
    </source>
</evidence>
<evidence type="ECO:0000256" key="1">
    <source>
        <dbReference type="ARBA" id="ARBA00007626"/>
    </source>
</evidence>
<evidence type="ECO:0000313" key="5">
    <source>
        <dbReference type="EMBL" id="CAH9110302.1"/>
    </source>
</evidence>
<dbReference type="PANTHER" id="PTHR45717:SF57">
    <property type="entry name" value="PENTACOTRIPEPTIDE-REPEAT REGION OF PRORP DOMAIN-CONTAINING PROTEIN"/>
    <property type="match status" value="1"/>
</dbReference>
<dbReference type="PROSITE" id="PS50005">
    <property type="entry name" value="TPR"/>
    <property type="match status" value="1"/>
</dbReference>
<keyword evidence="2" id="KW-0677">Repeat</keyword>
<feature type="repeat" description="PPR" evidence="4">
    <location>
        <begin position="179"/>
        <end position="213"/>
    </location>
</feature>
<dbReference type="Pfam" id="PF13041">
    <property type="entry name" value="PPR_2"/>
    <property type="match status" value="1"/>
</dbReference>
<comment type="caution">
    <text evidence="5">The sequence shown here is derived from an EMBL/GenBank/DDBJ whole genome shotgun (WGS) entry which is preliminary data.</text>
</comment>
<sequence>MKLFLSTILNSANFKSTVQSSLKCFCTSASSVKPRYGSDRLYKRISPIGDPNVSVRPILDQWIEEGKHADKSDLHRIIKELTRFRRYKHALEVSEWMDEKEYVSRDSLYDAARMNLIFKVHGVEQVEHYFNDKICSQSEFHHLSHFPHIALLNCYAHAKSLEKAEVTMQKLRDMGWTKAPLPYNIMMNLYSSLGKWEKLDELMNEMDKKGLSYDRYTVCIRLNAYAAAGDCDGIDKTVEMMESNPKITLNWSSYSAIVEGYIKVGQLDKALEMMKKLEGLIPSRTDKNSSAYTYLLTKYAVLGNKEEVYRIWDLFKEKEKKINNKGYMSMMGALSRLHDIEGLQKILGEWESKGLSYDFRIPNHLIEAYCRKGLLEKAEELLERGMSESRGVPSVATWCHLAGGYLMDNQVTKALEALRKAVSVCPPNFNKDTLNICVEYLEKQGNVENAEEFINSLEGIRAFSPLFREKLFCFIKDRQL</sequence>
<evidence type="ECO:0000313" key="7">
    <source>
        <dbReference type="Proteomes" id="UP001152523"/>
    </source>
</evidence>
<dbReference type="Proteomes" id="UP001152523">
    <property type="component" value="Unassembled WGS sequence"/>
</dbReference>
<dbReference type="EMBL" id="CAMAPF010000931">
    <property type="protein sequence ID" value="CAH9123588.1"/>
    <property type="molecule type" value="Genomic_DNA"/>
</dbReference>
<accession>A0AAV0DUV2</accession>
<dbReference type="AlphaFoldDB" id="A0AAV0DUV2"/>
<dbReference type="InterPro" id="IPR019734">
    <property type="entry name" value="TPR_rpt"/>
</dbReference>
<name>A0AAV0DUV2_9ASTE</name>
<dbReference type="Pfam" id="PF12854">
    <property type="entry name" value="PPR_1"/>
    <property type="match status" value="1"/>
</dbReference>
<keyword evidence="7" id="KW-1185">Reference proteome</keyword>
<dbReference type="GO" id="GO:0003729">
    <property type="term" value="F:mRNA binding"/>
    <property type="evidence" value="ECO:0007669"/>
    <property type="project" value="UniProtKB-ARBA"/>
</dbReference>
<dbReference type="SUPFAM" id="SSF48452">
    <property type="entry name" value="TPR-like"/>
    <property type="match status" value="1"/>
</dbReference>
<evidence type="ECO:0000313" key="6">
    <source>
        <dbReference type="EMBL" id="CAH9123588.1"/>
    </source>
</evidence>
<dbReference type="PANTHER" id="PTHR45717">
    <property type="entry name" value="OS12G0527900 PROTEIN"/>
    <property type="match status" value="1"/>
</dbReference>
<dbReference type="Pfam" id="PF01535">
    <property type="entry name" value="PPR"/>
    <property type="match status" value="1"/>
</dbReference>
<gene>
    <name evidence="5" type="ORF">CEPIT_LOCUS19090</name>
    <name evidence="6" type="ORF">CEPIT_LOCUS25328</name>
</gene>
<protein>
    <recommendedName>
        <fullName evidence="8">Pentatricopeptide repeat-containing protein</fullName>
    </recommendedName>
</protein>
<comment type="similarity">
    <text evidence="1">Belongs to the PPR family. P subfamily.</text>
</comment>
<dbReference type="PROSITE" id="PS51375">
    <property type="entry name" value="PPR"/>
    <property type="match status" value="2"/>
</dbReference>
<dbReference type="InterPro" id="IPR002885">
    <property type="entry name" value="PPR_rpt"/>
</dbReference>